<feature type="cross-link" description="Tryptophyl-tyrosyl-methioninium (Tyr-Met) (with Trp-91)" evidence="12">
    <location>
        <begin position="237"/>
        <end position="263"/>
    </location>
</feature>
<keyword evidence="5 12" id="KW-0408">Iron</keyword>
<dbReference type="PANTHER" id="PTHR30555">
    <property type="entry name" value="HYDROPEROXIDASE I, BIFUNCTIONAL CATALASE-PEROXIDASE"/>
    <property type="match status" value="1"/>
</dbReference>
<evidence type="ECO:0000256" key="8">
    <source>
        <dbReference type="ARBA" id="ARBA00051651"/>
    </source>
</evidence>
<proteinExistence type="inferred from homology"/>
<feature type="binding site" description="axial binding residue" evidence="12">
    <location>
        <position position="278"/>
    </location>
    <ligand>
        <name>heme b</name>
        <dbReference type="ChEBI" id="CHEBI:60344"/>
    </ligand>
    <ligandPart>
        <name>Fe</name>
        <dbReference type="ChEBI" id="CHEBI:18248"/>
    </ligandPart>
</feature>
<dbReference type="InterPro" id="IPR000763">
    <property type="entry name" value="Catalase_peroxidase"/>
</dbReference>
<evidence type="ECO:0000256" key="11">
    <source>
        <dbReference type="ARBA" id="ARBA00074141"/>
    </source>
</evidence>
<keyword evidence="3 12" id="KW-0479">Metal-binding</keyword>
<feature type="domain" description="Plant heme peroxidase family profile" evidence="14">
    <location>
        <begin position="125"/>
        <end position="441"/>
    </location>
</feature>
<dbReference type="FunFam" id="1.10.520.10:FF:000002">
    <property type="entry name" value="Catalase-peroxidase"/>
    <property type="match status" value="1"/>
</dbReference>
<dbReference type="GO" id="GO:0004096">
    <property type="term" value="F:catalase activity"/>
    <property type="evidence" value="ECO:0007669"/>
    <property type="project" value="UniProtKB-UniRule"/>
</dbReference>
<dbReference type="PROSITE" id="PS00435">
    <property type="entry name" value="PEROXIDASE_1"/>
    <property type="match status" value="1"/>
</dbReference>
<evidence type="ECO:0000256" key="5">
    <source>
        <dbReference type="ARBA" id="ARBA00023004"/>
    </source>
</evidence>
<evidence type="ECO:0000256" key="4">
    <source>
        <dbReference type="ARBA" id="ARBA00023002"/>
    </source>
</evidence>
<comment type="catalytic activity">
    <reaction evidence="7 12 13">
        <text>2 H2O2 = O2 + 2 H2O</text>
        <dbReference type="Rhea" id="RHEA:20309"/>
        <dbReference type="ChEBI" id="CHEBI:15377"/>
        <dbReference type="ChEBI" id="CHEBI:15379"/>
        <dbReference type="ChEBI" id="CHEBI:16240"/>
        <dbReference type="EC" id="1.11.1.21"/>
    </reaction>
</comment>
<dbReference type="Gene3D" id="1.10.420.10">
    <property type="entry name" value="Peroxidase, domain 2"/>
    <property type="match status" value="2"/>
</dbReference>
<evidence type="ECO:0000256" key="9">
    <source>
        <dbReference type="ARBA" id="ARBA00060838"/>
    </source>
</evidence>
<dbReference type="AlphaFoldDB" id="A0A514EEQ3"/>
<keyword evidence="6 12" id="KW-0376">Hydrogen peroxide</keyword>
<dbReference type="SUPFAM" id="SSF48113">
    <property type="entry name" value="Heme-dependent peroxidases"/>
    <property type="match status" value="2"/>
</dbReference>
<evidence type="ECO:0000256" key="6">
    <source>
        <dbReference type="ARBA" id="ARBA00023324"/>
    </source>
</evidence>
<dbReference type="EMBL" id="CP038228">
    <property type="protein sequence ID" value="QDI04263.1"/>
    <property type="molecule type" value="Genomic_DNA"/>
</dbReference>
<comment type="similarity">
    <text evidence="9 12 13">Belongs to the peroxidase family. Peroxidase/catalase subfamily.</text>
</comment>
<dbReference type="EC" id="1.11.1.21" evidence="10 12"/>
<dbReference type="GO" id="GO:0020037">
    <property type="term" value="F:heme binding"/>
    <property type="evidence" value="ECO:0007669"/>
    <property type="project" value="InterPro"/>
</dbReference>
<reference evidence="15 16" key="1">
    <citation type="submission" date="2019-03" db="EMBL/GenBank/DDBJ databases">
        <title>Tal1 in Xanthomonas translucens pv. cerealis Contributes to Virulence in Bacterial Leaf Streak of Wheat.</title>
        <authorList>
            <person name="Shah S.M.A."/>
            <person name="Haq F."/>
            <person name="Ma W."/>
            <person name="Xu X."/>
            <person name="Wang S."/>
            <person name="Xu Z."/>
            <person name="Zou L."/>
            <person name="Zhu B."/>
            <person name="Chen G."/>
        </authorList>
    </citation>
    <scope>NUCLEOTIDE SEQUENCE [LARGE SCALE GENOMIC DNA]</scope>
    <source>
        <strain evidence="15 16">01</strain>
    </source>
</reference>
<dbReference type="CDD" id="cd00649">
    <property type="entry name" value="catalase_peroxidase_1"/>
    <property type="match status" value="1"/>
</dbReference>
<dbReference type="HAMAP" id="MF_01961">
    <property type="entry name" value="Catal_peroxid"/>
    <property type="match status" value="1"/>
</dbReference>
<dbReference type="PRINTS" id="PR00458">
    <property type="entry name" value="PEROXIDASE"/>
</dbReference>
<dbReference type="NCBIfam" id="TIGR00198">
    <property type="entry name" value="cat_per_HPI"/>
    <property type="match status" value="1"/>
</dbReference>
<comment type="PTM">
    <text evidence="12">Formation of the three residue Trp-Tyr-Met cross-link is important for the catalase, but not the peroxidase activity of the enzyme.</text>
</comment>
<dbReference type="RefSeq" id="WP_142742465.1">
    <property type="nucleotide sequence ID" value="NZ_CP038228.1"/>
</dbReference>
<comment type="cofactor">
    <cofactor evidence="12">
        <name>heme b</name>
        <dbReference type="ChEBI" id="CHEBI:60344"/>
    </cofactor>
    <text evidence="12">Binds 1 heme b (iron(II)-protoporphyrin IX) group per dimer.</text>
</comment>
<dbReference type="FunFam" id="1.10.520.10:FF:000004">
    <property type="entry name" value="Catalase-peroxidase"/>
    <property type="match status" value="1"/>
</dbReference>
<evidence type="ECO:0000256" key="10">
    <source>
        <dbReference type="ARBA" id="ARBA00067012"/>
    </source>
</evidence>
<gene>
    <name evidence="12 15" type="primary">katG</name>
    <name evidence="15" type="ORF">E4A48_11665</name>
</gene>
<feature type="site" description="Transition state stabilizer" evidence="12">
    <location>
        <position position="88"/>
    </location>
</feature>
<dbReference type="NCBIfam" id="NF011635">
    <property type="entry name" value="PRK15061.1"/>
    <property type="match status" value="1"/>
</dbReference>
<comment type="catalytic activity">
    <reaction evidence="8 12 13">
        <text>H2O2 + AH2 = A + 2 H2O</text>
        <dbReference type="Rhea" id="RHEA:30275"/>
        <dbReference type="ChEBI" id="CHEBI:13193"/>
        <dbReference type="ChEBI" id="CHEBI:15377"/>
        <dbReference type="ChEBI" id="CHEBI:16240"/>
        <dbReference type="ChEBI" id="CHEBI:17499"/>
        <dbReference type="EC" id="1.11.1.21"/>
    </reaction>
</comment>
<protein>
    <recommendedName>
        <fullName evidence="11 12">Catalase-peroxidase</fullName>
        <shortName evidence="12">CP</shortName>
        <ecNumber evidence="10 12">1.11.1.21</ecNumber>
    </recommendedName>
    <alternativeName>
        <fullName evidence="12">Peroxidase/catalase</fullName>
    </alternativeName>
</protein>
<evidence type="ECO:0000256" key="1">
    <source>
        <dbReference type="ARBA" id="ARBA00022559"/>
    </source>
</evidence>
<dbReference type="InterPro" id="IPR010255">
    <property type="entry name" value="Haem_peroxidase_sf"/>
</dbReference>
<comment type="function">
    <text evidence="12">Bifunctional enzyme with both catalase and broad-spectrum peroxidase activity.</text>
</comment>
<dbReference type="FunFam" id="1.10.420.10:FF:000002">
    <property type="entry name" value="Catalase-peroxidase"/>
    <property type="match status" value="1"/>
</dbReference>
<dbReference type="GO" id="GO:0005829">
    <property type="term" value="C:cytosol"/>
    <property type="evidence" value="ECO:0007669"/>
    <property type="project" value="TreeGrafter"/>
</dbReference>
<dbReference type="PRINTS" id="PR00460">
    <property type="entry name" value="BPEROXIDASE"/>
</dbReference>
<dbReference type="InterPro" id="IPR019793">
    <property type="entry name" value="Peroxidases_heam-ligand_BS"/>
</dbReference>
<name>A0A514EEQ3_9XANT</name>
<dbReference type="GO" id="GO:0070301">
    <property type="term" value="P:cellular response to hydrogen peroxide"/>
    <property type="evidence" value="ECO:0007669"/>
    <property type="project" value="TreeGrafter"/>
</dbReference>
<evidence type="ECO:0000313" key="15">
    <source>
        <dbReference type="EMBL" id="QDI04263.1"/>
    </source>
</evidence>
<dbReference type="Pfam" id="PF00141">
    <property type="entry name" value="peroxidase"/>
    <property type="match status" value="2"/>
</dbReference>
<sequence>MTSESKCPFHSAASSGTTNKDWWPRQLRVDLLSQHSSKSNPLGETFDYAKAFNALDLQALKQDLHALMTDSQDWWPADFGHYGPLFVRMAWHSAGTYRTGDGRGGGGRGQQRFAPLNSWPDNVSLDKARRLLWPIKQKYGQAISWADLLILTGNVALESMGFKTFGFAGGREDTWEPDQDVYWGRENTWLGGDERYARGSPGVEETHGVLVMDDNSEVRHSRDLENPLAAVQMGLIYVNPEGPDGNPDPLLAAKDIRDTFARMAMNDEETVALIAGGHTFGKTHGAGPADHVGAEPEASDLGAQGLGWHNSFGSGKGSDTITSGLEVTWTTTPAQWSNDFFEHLFQFEWELSKSPAGAYQWVAKNAQALIPDAHDTTKKHLPTMLTTDLALRFDPAYAAISRRFLEHPEQFADAFARAWFKLTHRDMGPRARYLGADVPAEELLWQDPIPALDHALVDAQDIASLKQTLLGSGLSIAQLVSTAWAAASTFRGSDKRGGANGARIRLAPQKDWEVNQPEQLAQVLSVLERIQAQFNGAQRGGKKISLADLIVLGGAVAVEQAAKNAGHTLTVPFVPGRMDATQAQTDVESFAVLEPIADGFRNYSKRRYAVPAEALLIDKAQLLTLTAPEMTVLVGGLRVLGANGGQSAHGVFTKRSDTLSNDFFANLLDMSIEWKATSDTREVYAGRDRASGEQKWTGTRADLVFGSNSILRALAEVYASADAQEKFVQDFVAAWSKVMQLDRFDLAA</sequence>
<comment type="subunit">
    <text evidence="12">Homodimer or homotetramer.</text>
</comment>
<comment type="caution">
    <text evidence="12">Lacks conserved residue(s) required for the propagation of feature annotation.</text>
</comment>
<keyword evidence="16" id="KW-1185">Reference proteome</keyword>
<dbReference type="PANTHER" id="PTHR30555:SF0">
    <property type="entry name" value="CATALASE-PEROXIDASE"/>
    <property type="match status" value="1"/>
</dbReference>
<dbReference type="InterPro" id="IPR002016">
    <property type="entry name" value="Haem_peroxidase"/>
</dbReference>
<dbReference type="GO" id="GO:0042744">
    <property type="term" value="P:hydrogen peroxide catabolic process"/>
    <property type="evidence" value="ECO:0007669"/>
    <property type="project" value="UniProtKB-KW"/>
</dbReference>
<dbReference type="Proteomes" id="UP000319349">
    <property type="component" value="Chromosome"/>
</dbReference>
<dbReference type="PROSITE" id="PS50873">
    <property type="entry name" value="PEROXIDASE_4"/>
    <property type="match status" value="1"/>
</dbReference>
<accession>A0A514EEQ3</accession>
<keyword evidence="2 12" id="KW-0349">Heme</keyword>
<evidence type="ECO:0000256" key="3">
    <source>
        <dbReference type="ARBA" id="ARBA00022723"/>
    </source>
</evidence>
<keyword evidence="4 12" id="KW-0560">Oxidoreductase</keyword>
<dbReference type="CDD" id="cd08200">
    <property type="entry name" value="catalase_peroxidase_2"/>
    <property type="match status" value="1"/>
</dbReference>
<dbReference type="InterPro" id="IPR019794">
    <property type="entry name" value="Peroxidases_AS"/>
</dbReference>
<evidence type="ECO:0000256" key="2">
    <source>
        <dbReference type="ARBA" id="ARBA00022617"/>
    </source>
</evidence>
<keyword evidence="1 12" id="KW-0575">Peroxidase</keyword>
<dbReference type="GO" id="GO:0046872">
    <property type="term" value="F:metal ion binding"/>
    <property type="evidence" value="ECO:0007669"/>
    <property type="project" value="UniProtKB-KW"/>
</dbReference>
<dbReference type="Gene3D" id="1.10.520.10">
    <property type="match status" value="2"/>
</dbReference>
<evidence type="ECO:0000313" key="16">
    <source>
        <dbReference type="Proteomes" id="UP000319349"/>
    </source>
</evidence>
<evidence type="ECO:0000256" key="12">
    <source>
        <dbReference type="HAMAP-Rule" id="MF_01961"/>
    </source>
</evidence>
<evidence type="ECO:0000256" key="7">
    <source>
        <dbReference type="ARBA" id="ARBA00049145"/>
    </source>
</evidence>
<organism evidence="15 16">
    <name type="scientific">Xanthomonas cerealis pv. cerealis</name>
    <dbReference type="NCBI Taxonomy" id="152263"/>
    <lineage>
        <taxon>Bacteria</taxon>
        <taxon>Pseudomonadati</taxon>
        <taxon>Pseudomonadota</taxon>
        <taxon>Gammaproteobacteria</taxon>
        <taxon>Lysobacterales</taxon>
        <taxon>Lysobacteraceae</taxon>
        <taxon>Xanthomonas</taxon>
        <taxon>Xanthomonas translucens group</taxon>
        <taxon>Xanthomonas cerealis</taxon>
    </lineage>
</organism>
<dbReference type="PROSITE" id="PS00436">
    <property type="entry name" value="PEROXIDASE_2"/>
    <property type="match status" value="1"/>
</dbReference>
<feature type="active site" description="Proton acceptor" evidence="12">
    <location>
        <position position="92"/>
    </location>
</feature>
<evidence type="ECO:0000259" key="14">
    <source>
        <dbReference type="PROSITE" id="PS50873"/>
    </source>
</evidence>
<evidence type="ECO:0000256" key="13">
    <source>
        <dbReference type="RuleBase" id="RU003451"/>
    </source>
</evidence>
<dbReference type="FunFam" id="1.10.420.10:FF:000004">
    <property type="entry name" value="Catalase-peroxidase"/>
    <property type="match status" value="1"/>
</dbReference>